<evidence type="ECO:0000313" key="2">
    <source>
        <dbReference type="EMBL" id="MFF0004226.1"/>
    </source>
</evidence>
<feature type="region of interest" description="Disordered" evidence="1">
    <location>
        <begin position="40"/>
        <end position="77"/>
    </location>
</feature>
<accession>A0ABW6MT73</accession>
<protein>
    <submittedName>
        <fullName evidence="2">ATP-grasp-modified RiPP</fullName>
    </submittedName>
</protein>
<gene>
    <name evidence="2" type="ORF">ACFYQT_12420</name>
</gene>
<organism evidence="2 3">
    <name type="scientific">Streptomyces tibetensis</name>
    <dbReference type="NCBI Taxonomy" id="2382123"/>
    <lineage>
        <taxon>Bacteria</taxon>
        <taxon>Bacillati</taxon>
        <taxon>Actinomycetota</taxon>
        <taxon>Actinomycetes</taxon>
        <taxon>Kitasatosporales</taxon>
        <taxon>Streptomycetaceae</taxon>
        <taxon>Streptomyces</taxon>
    </lineage>
</organism>
<reference evidence="2 3" key="1">
    <citation type="submission" date="2024-10" db="EMBL/GenBank/DDBJ databases">
        <title>The Natural Products Discovery Center: Release of the First 8490 Sequenced Strains for Exploring Actinobacteria Biosynthetic Diversity.</title>
        <authorList>
            <person name="Kalkreuter E."/>
            <person name="Kautsar S.A."/>
            <person name="Yang D."/>
            <person name="Bader C.D."/>
            <person name="Teijaro C.N."/>
            <person name="Fluegel L."/>
            <person name="Davis C.M."/>
            <person name="Simpson J.R."/>
            <person name="Lauterbach L."/>
            <person name="Steele A.D."/>
            <person name="Gui C."/>
            <person name="Meng S."/>
            <person name="Li G."/>
            <person name="Viehrig K."/>
            <person name="Ye F."/>
            <person name="Su P."/>
            <person name="Kiefer A.F."/>
            <person name="Nichols A."/>
            <person name="Cepeda A.J."/>
            <person name="Yan W."/>
            <person name="Fan B."/>
            <person name="Jiang Y."/>
            <person name="Adhikari A."/>
            <person name="Zheng C.-J."/>
            <person name="Schuster L."/>
            <person name="Cowan T.M."/>
            <person name="Smanski M.J."/>
            <person name="Chevrette M.G."/>
            <person name="De Carvalho L.P.S."/>
            <person name="Shen B."/>
        </authorList>
    </citation>
    <scope>NUCLEOTIDE SEQUENCE [LARGE SCALE GENOMIC DNA]</scope>
    <source>
        <strain evidence="2 3">NPDC005497</strain>
    </source>
</reference>
<dbReference type="InterPro" id="IPR025843">
    <property type="entry name" value="Actino_peptide"/>
</dbReference>
<dbReference type="Pfam" id="PF14408">
    <property type="entry name" value="Actino_peptide"/>
    <property type="match status" value="1"/>
</dbReference>
<evidence type="ECO:0000256" key="1">
    <source>
        <dbReference type="SAM" id="MobiDB-lite"/>
    </source>
</evidence>
<evidence type="ECO:0000313" key="3">
    <source>
        <dbReference type="Proteomes" id="UP001601422"/>
    </source>
</evidence>
<keyword evidence="3" id="KW-1185">Reference proteome</keyword>
<comment type="caution">
    <text evidence="2">The sequence shown here is derived from an EMBL/GenBank/DDBJ whole genome shotgun (WGS) entry which is preliminary data.</text>
</comment>
<dbReference type="Proteomes" id="UP001601422">
    <property type="component" value="Unassembled WGS sequence"/>
</dbReference>
<feature type="compositionally biased region" description="Low complexity" evidence="1">
    <location>
        <begin position="60"/>
        <end position="69"/>
    </location>
</feature>
<dbReference type="EMBL" id="JBIAJP010000002">
    <property type="protein sequence ID" value="MFF0004226.1"/>
    <property type="molecule type" value="Genomic_DNA"/>
</dbReference>
<proteinExistence type="predicted"/>
<dbReference type="InterPro" id="IPR026496">
    <property type="entry name" value="GRASP_targ"/>
</dbReference>
<name>A0ABW6MT73_9ACTN</name>
<dbReference type="RefSeq" id="WP_361876054.1">
    <property type="nucleotide sequence ID" value="NZ_JBEXVS010000045.1"/>
</dbReference>
<dbReference type="NCBIfam" id="TIGR04186">
    <property type="entry name" value="GRASP_targ"/>
    <property type="match status" value="1"/>
</dbReference>
<sequence>MRLVTDRLAVRPPSYASVVLDGPSQTARYLDTYGRVIEMGKHGTSRTTGTASVSGGGDGQNPQPQTQDDQTTDYESD</sequence>